<dbReference type="InterPro" id="IPR058648">
    <property type="entry name" value="HH_CzcB-like"/>
</dbReference>
<dbReference type="RefSeq" id="WP_377408188.1">
    <property type="nucleotide sequence ID" value="NZ_JBHSCY010000001.1"/>
</dbReference>
<comment type="caution">
    <text evidence="7">The sequence shown here is derived from an EMBL/GenBank/DDBJ whole genome shotgun (WGS) entry which is preliminary data.</text>
</comment>
<organism evidence="7 8">
    <name type="scientific">Polaribacter marinivivus</name>
    <dbReference type="NCBI Taxonomy" id="1524260"/>
    <lineage>
        <taxon>Bacteria</taxon>
        <taxon>Pseudomonadati</taxon>
        <taxon>Bacteroidota</taxon>
        <taxon>Flavobacteriia</taxon>
        <taxon>Flavobacteriales</taxon>
        <taxon>Flavobacteriaceae</taxon>
    </lineage>
</organism>
<dbReference type="InterPro" id="IPR058792">
    <property type="entry name" value="Beta-barrel_RND_2"/>
</dbReference>
<evidence type="ECO:0000259" key="4">
    <source>
        <dbReference type="Pfam" id="PF25954"/>
    </source>
</evidence>
<name>A0ABV8R6D6_9FLAO</name>
<evidence type="ECO:0000256" key="2">
    <source>
        <dbReference type="SAM" id="Coils"/>
    </source>
</evidence>
<dbReference type="Gene3D" id="1.10.287.470">
    <property type="entry name" value="Helix hairpin bin"/>
    <property type="match status" value="1"/>
</dbReference>
<dbReference type="Gene3D" id="2.40.50.100">
    <property type="match status" value="1"/>
</dbReference>
<dbReference type="Gene3D" id="2.40.420.20">
    <property type="match status" value="1"/>
</dbReference>
<evidence type="ECO:0000259" key="6">
    <source>
        <dbReference type="Pfam" id="PF25989"/>
    </source>
</evidence>
<evidence type="ECO:0000313" key="7">
    <source>
        <dbReference type="EMBL" id="MFC4267984.1"/>
    </source>
</evidence>
<keyword evidence="2" id="KW-0175">Coiled coil</keyword>
<dbReference type="SUPFAM" id="SSF111369">
    <property type="entry name" value="HlyD-like secretion proteins"/>
    <property type="match status" value="1"/>
</dbReference>
<evidence type="ECO:0000259" key="3">
    <source>
        <dbReference type="Pfam" id="PF25893"/>
    </source>
</evidence>
<feature type="domain" description="CusB-like beta-barrel" evidence="4">
    <location>
        <begin position="234"/>
        <end position="305"/>
    </location>
</feature>
<dbReference type="InterPro" id="IPR006143">
    <property type="entry name" value="RND_pump_MFP"/>
</dbReference>
<dbReference type="PANTHER" id="PTHR30469:SF15">
    <property type="entry name" value="HLYD FAMILY OF SECRETION PROTEINS"/>
    <property type="match status" value="1"/>
</dbReference>
<evidence type="ECO:0000256" key="1">
    <source>
        <dbReference type="ARBA" id="ARBA00009477"/>
    </source>
</evidence>
<dbReference type="Proteomes" id="UP001595826">
    <property type="component" value="Unassembled WGS sequence"/>
</dbReference>
<dbReference type="Pfam" id="PF25989">
    <property type="entry name" value="YknX_C"/>
    <property type="match status" value="1"/>
</dbReference>
<evidence type="ECO:0000259" key="5">
    <source>
        <dbReference type="Pfam" id="PF25973"/>
    </source>
</evidence>
<reference evidence="8" key="1">
    <citation type="journal article" date="2019" name="Int. J. Syst. Evol. Microbiol.">
        <title>The Global Catalogue of Microorganisms (GCM) 10K type strain sequencing project: providing services to taxonomists for standard genome sequencing and annotation.</title>
        <authorList>
            <consortium name="The Broad Institute Genomics Platform"/>
            <consortium name="The Broad Institute Genome Sequencing Center for Infectious Disease"/>
            <person name="Wu L."/>
            <person name="Ma J."/>
        </authorList>
    </citation>
    <scope>NUCLEOTIDE SEQUENCE [LARGE SCALE GENOMIC DNA]</scope>
    <source>
        <strain evidence="8">CECT 8655</strain>
    </source>
</reference>
<dbReference type="Pfam" id="PF25893">
    <property type="entry name" value="HH_CzcB"/>
    <property type="match status" value="1"/>
</dbReference>
<sequence length="389" mass="42956">MKKIYSIFAIILVLSSCEGQKEQSLSDVIASKDLAQIRAKKSELDNKMQQISAEIKLLNTEIEILDTLKRVPLVTAIKLKNEVFTHFLELQGNVTTKQNVLIYPEVAGTLEKVFVKEGQKVSKGQALGKIDNGGLEQQVAQLEATTALAKTTFERQKRLWDEKIGSEIQYLQTKTNYEASKNQLAQLKKQIDKFTIRAPFSGVIDDVIKDQGTVVAPGPGAEIFRIVNLSNMFIEADIPESYITDVTIGKYVEIDFPVLGKSLETKVRQTGNFINPANRTFKIEVGVPNNDRSIKPNLTAKLKINDYTNAEAILIPQSIISENANGEQYVYVIKNLNNDKGIATQTVVKTGKTQGDVIEILEGVTSGDVLIEAGARSVKNGQEVKISKS</sequence>
<feature type="coiled-coil region" evidence="2">
    <location>
        <begin position="34"/>
        <end position="68"/>
    </location>
</feature>
<proteinExistence type="inferred from homology"/>
<keyword evidence="8" id="KW-1185">Reference proteome</keyword>
<feature type="domain" description="CzcB-like barrel-sandwich hybrid" evidence="5">
    <location>
        <begin position="100"/>
        <end position="216"/>
    </location>
</feature>
<feature type="domain" description="YknX-like C-terminal permuted SH3-like" evidence="6">
    <location>
        <begin position="315"/>
        <end position="386"/>
    </location>
</feature>
<dbReference type="Gene3D" id="2.40.30.170">
    <property type="match status" value="1"/>
</dbReference>
<feature type="coiled-coil region" evidence="2">
    <location>
        <begin position="170"/>
        <end position="197"/>
    </location>
</feature>
<dbReference type="InterPro" id="IPR058647">
    <property type="entry name" value="BSH_CzcB-like"/>
</dbReference>
<dbReference type="PROSITE" id="PS51257">
    <property type="entry name" value="PROKAR_LIPOPROTEIN"/>
    <property type="match status" value="1"/>
</dbReference>
<dbReference type="InterPro" id="IPR058637">
    <property type="entry name" value="YknX-like_C"/>
</dbReference>
<dbReference type="PANTHER" id="PTHR30469">
    <property type="entry name" value="MULTIDRUG RESISTANCE PROTEIN MDTA"/>
    <property type="match status" value="1"/>
</dbReference>
<dbReference type="Pfam" id="PF25954">
    <property type="entry name" value="Beta-barrel_RND_2"/>
    <property type="match status" value="1"/>
</dbReference>
<evidence type="ECO:0000313" key="8">
    <source>
        <dbReference type="Proteomes" id="UP001595826"/>
    </source>
</evidence>
<dbReference type="NCBIfam" id="TIGR01730">
    <property type="entry name" value="RND_mfp"/>
    <property type="match status" value="1"/>
</dbReference>
<protein>
    <submittedName>
        <fullName evidence="7">Efflux RND transporter periplasmic adaptor subunit</fullName>
    </submittedName>
</protein>
<feature type="domain" description="CzcB-like alpha-helical hairpin" evidence="3">
    <location>
        <begin position="137"/>
        <end position="190"/>
    </location>
</feature>
<gene>
    <name evidence="7" type="ORF">ACFOWD_03605</name>
</gene>
<accession>A0ABV8R6D6</accession>
<comment type="similarity">
    <text evidence="1">Belongs to the membrane fusion protein (MFP) (TC 8.A.1) family.</text>
</comment>
<dbReference type="EMBL" id="JBHSCY010000001">
    <property type="protein sequence ID" value="MFC4267984.1"/>
    <property type="molecule type" value="Genomic_DNA"/>
</dbReference>
<dbReference type="Pfam" id="PF25973">
    <property type="entry name" value="BSH_CzcB"/>
    <property type="match status" value="1"/>
</dbReference>